<dbReference type="Pfam" id="PF00534">
    <property type="entry name" value="Glycos_transf_1"/>
    <property type="match status" value="1"/>
</dbReference>
<dbReference type="InterPro" id="IPR001296">
    <property type="entry name" value="Glyco_trans_1"/>
</dbReference>
<dbReference type="PANTHER" id="PTHR12526">
    <property type="entry name" value="GLYCOSYLTRANSFERASE"/>
    <property type="match status" value="1"/>
</dbReference>
<dbReference type="GO" id="GO:0016757">
    <property type="term" value="F:glycosyltransferase activity"/>
    <property type="evidence" value="ECO:0007669"/>
    <property type="project" value="InterPro"/>
</dbReference>
<dbReference type="InterPro" id="IPR028098">
    <property type="entry name" value="Glyco_trans_4-like_N"/>
</dbReference>
<reference evidence="3" key="1">
    <citation type="journal article" date="2019" name="Int. J. Food Microbiol.">
        <title>Developing a novel molecular serotyping system based on capsular polysaccharide synthesis gene clusters of Vibrio parahaemolyticus.</title>
        <authorList>
            <person name="Pang Y."/>
            <person name="Guo X."/>
            <person name="Tian X."/>
            <person name="Liu F."/>
            <person name="Wang L."/>
            <person name="Wu J."/>
            <person name="Zhang S."/>
            <person name="Li S."/>
            <person name="Liu B."/>
        </authorList>
    </citation>
    <scope>NUCLEOTIDE SEQUENCE</scope>
    <source>
        <strain evidence="3">G3582</strain>
    </source>
</reference>
<keyword evidence="3" id="KW-0808">Transferase</keyword>
<dbReference type="Pfam" id="PF13439">
    <property type="entry name" value="Glyco_transf_4"/>
    <property type="match status" value="1"/>
</dbReference>
<gene>
    <name evidence="3" type="primary">pglJ</name>
</gene>
<evidence type="ECO:0000259" key="2">
    <source>
        <dbReference type="Pfam" id="PF13439"/>
    </source>
</evidence>
<organism evidence="3">
    <name type="scientific">Vibrio parahaemolyticus</name>
    <dbReference type="NCBI Taxonomy" id="670"/>
    <lineage>
        <taxon>Bacteria</taxon>
        <taxon>Pseudomonadati</taxon>
        <taxon>Pseudomonadota</taxon>
        <taxon>Gammaproteobacteria</taxon>
        <taxon>Vibrionales</taxon>
        <taxon>Vibrionaceae</taxon>
        <taxon>Vibrio</taxon>
    </lineage>
</organism>
<dbReference type="EMBL" id="MK473645">
    <property type="protein sequence ID" value="QFF90397.1"/>
    <property type="molecule type" value="Genomic_DNA"/>
</dbReference>
<evidence type="ECO:0000259" key="1">
    <source>
        <dbReference type="Pfam" id="PF00534"/>
    </source>
</evidence>
<name>A0A5P5X5L1_VIBPH</name>
<accession>A0A5P5X5L1</accession>
<proteinExistence type="predicted"/>
<protein>
    <submittedName>
        <fullName evidence="3">Glycosyltransferase</fullName>
    </submittedName>
</protein>
<dbReference type="Gene3D" id="3.40.50.2000">
    <property type="entry name" value="Glycogen Phosphorylase B"/>
    <property type="match status" value="2"/>
</dbReference>
<sequence>MDGGSVGSINQHPEKKIDLVIDSLGLGGAERVCCNYANILVDKGYKVRIIFFRKSSDSYLEFINNKVEVILVESSSCPMFIVNLIKIKFNLSDIIITFNHQISILIRFYILCSRTKKKIIARNVNFLSSDLKQRKFGIKKLLTSLSTKLFYRNMNAYIAQCNAMKEDMVSSCGIDINKISVVYNPVSDSIKYFETTKDIDILFVGRLSNQKGIEYLSKIIRNIIEINDKAKIFIIGKGDKYSYIEELLKEFPLNIRYLEKTDNVNFFYNRAKLTILTSKYEGFPNVLAESLKAKTPVVSFDCKSGPSEIIEHGVNGYLVPCYDTELFVQYVFRALSGKISGPILYQNESNIGKELNLIIDKL</sequence>
<evidence type="ECO:0000313" key="3">
    <source>
        <dbReference type="EMBL" id="QFF90397.1"/>
    </source>
</evidence>
<dbReference type="SUPFAM" id="SSF53756">
    <property type="entry name" value="UDP-Glycosyltransferase/glycogen phosphorylase"/>
    <property type="match status" value="1"/>
</dbReference>
<dbReference type="PANTHER" id="PTHR12526:SF630">
    <property type="entry name" value="GLYCOSYLTRANSFERASE"/>
    <property type="match status" value="1"/>
</dbReference>
<dbReference type="GO" id="GO:1901135">
    <property type="term" value="P:carbohydrate derivative metabolic process"/>
    <property type="evidence" value="ECO:0007669"/>
    <property type="project" value="UniProtKB-ARBA"/>
</dbReference>
<dbReference type="AlphaFoldDB" id="A0A5P5X5L1"/>
<feature type="domain" description="Glycosyl transferase family 1" evidence="1">
    <location>
        <begin position="193"/>
        <end position="338"/>
    </location>
</feature>
<feature type="domain" description="Glycosyltransferase subfamily 4-like N-terminal" evidence="2">
    <location>
        <begin position="27"/>
        <end position="187"/>
    </location>
</feature>